<organism evidence="1">
    <name type="scientific">marine metagenome</name>
    <dbReference type="NCBI Taxonomy" id="408172"/>
    <lineage>
        <taxon>unclassified sequences</taxon>
        <taxon>metagenomes</taxon>
        <taxon>ecological metagenomes</taxon>
    </lineage>
</organism>
<evidence type="ECO:0000313" key="1">
    <source>
        <dbReference type="EMBL" id="SVB81413.1"/>
    </source>
</evidence>
<reference evidence="1" key="1">
    <citation type="submission" date="2018-05" db="EMBL/GenBank/DDBJ databases">
        <authorList>
            <person name="Lanie J.A."/>
            <person name="Ng W.-L."/>
            <person name="Kazmierczak K.M."/>
            <person name="Andrzejewski T.M."/>
            <person name="Davidsen T.M."/>
            <person name="Wayne K.J."/>
            <person name="Tettelin H."/>
            <person name="Glass J.I."/>
            <person name="Rusch D."/>
            <person name="Podicherti R."/>
            <person name="Tsui H.-C.T."/>
            <person name="Winkler M.E."/>
        </authorList>
    </citation>
    <scope>NUCLEOTIDE SEQUENCE</scope>
</reference>
<dbReference type="EMBL" id="UINC01058769">
    <property type="protein sequence ID" value="SVB81413.1"/>
    <property type="molecule type" value="Genomic_DNA"/>
</dbReference>
<proteinExistence type="predicted"/>
<evidence type="ECO:0008006" key="2">
    <source>
        <dbReference type="Google" id="ProtNLM"/>
    </source>
</evidence>
<sequence>MILAGALASVPVSAQVPQIRGAWAAQTYVMKSGTEHRVEGRIFFTESDWQIVYFVVEEGGEVRRGSAEGGTYILAGNSLTFVHLHNLSTGGAMEGLEEAPLRMVYRKPEEAPEEKSTVGVEGDRLILDFPSGNRLIFSRSSN</sequence>
<accession>A0A382H3S0</accession>
<name>A0A382H3S0_9ZZZZ</name>
<protein>
    <recommendedName>
        <fullName evidence="2">Lipocalin-like domain-containing protein</fullName>
    </recommendedName>
</protein>
<gene>
    <name evidence="1" type="ORF">METZ01_LOCUS234267</name>
</gene>
<dbReference type="AlphaFoldDB" id="A0A382H3S0"/>